<keyword evidence="13" id="KW-1185">Reference proteome</keyword>
<dbReference type="Gene3D" id="3.50.30.20">
    <property type="entry name" value="Carbamoyl-phosphate synthase small subunit, N-terminal domain"/>
    <property type="match status" value="1"/>
</dbReference>
<comment type="caution">
    <text evidence="12">The sequence shown here is derived from an EMBL/GenBank/DDBJ whole genome shotgun (WGS) entry which is preliminary data.</text>
</comment>
<dbReference type="CDD" id="cd01744">
    <property type="entry name" value="GATase1_CPSase"/>
    <property type="match status" value="1"/>
</dbReference>
<evidence type="ECO:0000256" key="6">
    <source>
        <dbReference type="ARBA" id="ARBA00022605"/>
    </source>
</evidence>
<evidence type="ECO:0000313" key="12">
    <source>
        <dbReference type="EMBL" id="MCE3215437.1"/>
    </source>
</evidence>
<evidence type="ECO:0000256" key="8">
    <source>
        <dbReference type="ARBA" id="ARBA00022840"/>
    </source>
</evidence>
<dbReference type="InterPro" id="IPR035686">
    <property type="entry name" value="CPSase_GATase1"/>
</dbReference>
<dbReference type="Pfam" id="PF00988">
    <property type="entry name" value="CPSase_sm_chain"/>
    <property type="match status" value="1"/>
</dbReference>
<protein>
    <recommendedName>
        <fullName evidence="3">carbamoyl-phosphate synthase (glutamine-hydrolyzing)</fullName>
        <ecNumber evidence="3">6.3.5.5</ecNumber>
    </recommendedName>
</protein>
<gene>
    <name evidence="12" type="ORF">HAX54_002382</name>
</gene>
<keyword evidence="8" id="KW-0067">ATP-binding</keyword>
<dbReference type="PRINTS" id="PR00097">
    <property type="entry name" value="ANTSNTHASEII"/>
</dbReference>
<evidence type="ECO:0000256" key="4">
    <source>
        <dbReference type="ARBA" id="ARBA00022571"/>
    </source>
</evidence>
<dbReference type="Gene3D" id="3.40.50.880">
    <property type="match status" value="1"/>
</dbReference>
<dbReference type="InterPro" id="IPR036480">
    <property type="entry name" value="CarbP_synth_ssu_N_sf"/>
</dbReference>
<feature type="domain" description="Carbamoyl-phosphate synthase small subunit N-terminal" evidence="11">
    <location>
        <begin position="126"/>
        <end position="256"/>
    </location>
</feature>
<dbReference type="InterPro" id="IPR002474">
    <property type="entry name" value="CarbamoylP_synth_ssu_N"/>
</dbReference>
<dbReference type="InterPro" id="IPR017926">
    <property type="entry name" value="GATASE"/>
</dbReference>
<dbReference type="PANTHER" id="PTHR11405:SF4">
    <property type="entry name" value="CARBAMOYL-PHOSPHATE SYNTHASE ARGININE-SPECIFIC SMALL CHAIN"/>
    <property type="match status" value="1"/>
</dbReference>
<sequence length="500" mass="54640">MGLFSGIFGDFCGVGMNVPPPGFPRRLDVPLAGFLRRNCLTQISSPHSVSTVSSKVREKEELFLYRSSAMDCAARTHNAVSTATITSALFSKSSANYRVFTVKCSSKNLSSDGAPSGLVERPWKVADARLVLEDGSIWRAKSFGARGTQVGEVVFNTSLTGYQEIITDPSYAGQFVLMTNPHIGNTGVNFDDEESMQCFLAGLVIRSLSISTSNWRCTDTLGDYLAERNIMGIYDVDTRAITRRLREEGSLIGVLSTENSKSDEELLEMSRTWDIVGVDLISGVSCKSPYEWVDRTASDWEFNDNGRNKETFNVVAYDFGIKHNILRRLASYGCKITVVPSTWPATETLKMKPNGVLFSNGPGDPSAVPYAVEAVKQLIGRIPVFGICMGHQLLGQALGGKTFKMKFGHHGGNHPVRNLRNGCVEISAQNHNYAVDPESLPDGVEVTHVNLNDGSCAGLASSKMKLMSLQYHPEASPGPHDSDPVFGEFIQLMKQQKVKA</sequence>
<comment type="similarity">
    <text evidence="2">Belongs to the CarA family.</text>
</comment>
<keyword evidence="6" id="KW-0028">Amino-acid biosynthesis</keyword>
<keyword evidence="4" id="KW-0055">Arginine biosynthesis</keyword>
<dbReference type="EMBL" id="JACEIK010011070">
    <property type="protein sequence ID" value="MCE3215437.1"/>
    <property type="molecule type" value="Genomic_DNA"/>
</dbReference>
<dbReference type="SMART" id="SM01097">
    <property type="entry name" value="CPSase_sm_chain"/>
    <property type="match status" value="1"/>
</dbReference>
<dbReference type="PRINTS" id="PR00096">
    <property type="entry name" value="GATASE"/>
</dbReference>
<evidence type="ECO:0000313" key="13">
    <source>
        <dbReference type="Proteomes" id="UP000823775"/>
    </source>
</evidence>
<dbReference type="NCBIfam" id="NF009475">
    <property type="entry name" value="PRK12838.1"/>
    <property type="match status" value="1"/>
</dbReference>
<proteinExistence type="inferred from homology"/>
<keyword evidence="7" id="KW-0547">Nucleotide-binding</keyword>
<keyword evidence="5" id="KW-0436">Ligase</keyword>
<evidence type="ECO:0000256" key="10">
    <source>
        <dbReference type="ARBA" id="ARBA00049285"/>
    </source>
</evidence>
<dbReference type="Proteomes" id="UP000823775">
    <property type="component" value="Unassembled WGS sequence"/>
</dbReference>
<dbReference type="HAMAP" id="MF_01209">
    <property type="entry name" value="CPSase_S_chain"/>
    <property type="match status" value="1"/>
</dbReference>
<dbReference type="PANTHER" id="PTHR11405">
    <property type="entry name" value="CARBAMOYLTRANSFERASE FAMILY MEMBER"/>
    <property type="match status" value="1"/>
</dbReference>
<evidence type="ECO:0000256" key="5">
    <source>
        <dbReference type="ARBA" id="ARBA00022598"/>
    </source>
</evidence>
<evidence type="ECO:0000256" key="2">
    <source>
        <dbReference type="ARBA" id="ARBA00007800"/>
    </source>
</evidence>
<accession>A0ABS8WVU1</accession>
<evidence type="ECO:0000256" key="3">
    <source>
        <dbReference type="ARBA" id="ARBA00012738"/>
    </source>
</evidence>
<dbReference type="SUPFAM" id="SSF52317">
    <property type="entry name" value="Class I glutamine amidotransferase-like"/>
    <property type="match status" value="1"/>
</dbReference>
<dbReference type="SUPFAM" id="SSF52021">
    <property type="entry name" value="Carbamoyl phosphate synthetase, small subunit N-terminal domain"/>
    <property type="match status" value="1"/>
</dbReference>
<dbReference type="Pfam" id="PF00117">
    <property type="entry name" value="GATase"/>
    <property type="match status" value="1"/>
</dbReference>
<dbReference type="InterPro" id="IPR029062">
    <property type="entry name" value="Class_I_gatase-like"/>
</dbReference>
<comment type="pathway">
    <text evidence="1">Amino-acid biosynthesis; L-arginine biosynthesis; carbamoyl phosphate from bicarbonate: step 1/1.</text>
</comment>
<evidence type="ECO:0000256" key="9">
    <source>
        <dbReference type="ARBA" id="ARBA00044031"/>
    </source>
</evidence>
<name>A0ABS8WVU1_DATST</name>
<organism evidence="12 13">
    <name type="scientific">Datura stramonium</name>
    <name type="common">Jimsonweed</name>
    <name type="synonym">Common thornapple</name>
    <dbReference type="NCBI Taxonomy" id="4076"/>
    <lineage>
        <taxon>Eukaryota</taxon>
        <taxon>Viridiplantae</taxon>
        <taxon>Streptophyta</taxon>
        <taxon>Embryophyta</taxon>
        <taxon>Tracheophyta</taxon>
        <taxon>Spermatophyta</taxon>
        <taxon>Magnoliopsida</taxon>
        <taxon>eudicotyledons</taxon>
        <taxon>Gunneridae</taxon>
        <taxon>Pentapetalae</taxon>
        <taxon>asterids</taxon>
        <taxon>lamiids</taxon>
        <taxon>Solanales</taxon>
        <taxon>Solanaceae</taxon>
        <taxon>Solanoideae</taxon>
        <taxon>Datureae</taxon>
        <taxon>Datura</taxon>
    </lineage>
</organism>
<comment type="catalytic activity">
    <reaction evidence="10">
        <text>L-glutamine + H2O = L-glutamate + NH4(+)</text>
        <dbReference type="Rhea" id="RHEA:15889"/>
        <dbReference type="ChEBI" id="CHEBI:15377"/>
        <dbReference type="ChEBI" id="CHEBI:28938"/>
        <dbReference type="ChEBI" id="CHEBI:29985"/>
        <dbReference type="ChEBI" id="CHEBI:58359"/>
    </reaction>
</comment>
<evidence type="ECO:0000259" key="11">
    <source>
        <dbReference type="SMART" id="SM01097"/>
    </source>
</evidence>
<comment type="subunit">
    <text evidence="9">Heterodimer composed of 2 chains; the small (or glutamine) chain promotes the hydrolysis of glutamine to ammonia, which is used by the large (or ammonia) chain to synthesize carbamoyl phosphate.</text>
</comment>
<dbReference type="NCBIfam" id="TIGR01368">
    <property type="entry name" value="CPSaseIIsmall"/>
    <property type="match status" value="1"/>
</dbReference>
<dbReference type="InterPro" id="IPR006274">
    <property type="entry name" value="CarbamoylP_synth_ssu"/>
</dbReference>
<reference evidence="12 13" key="1">
    <citation type="journal article" date="2021" name="BMC Genomics">
        <title>Datura genome reveals duplications of psychoactive alkaloid biosynthetic genes and high mutation rate following tissue culture.</title>
        <authorList>
            <person name="Rajewski A."/>
            <person name="Carter-House D."/>
            <person name="Stajich J."/>
            <person name="Litt A."/>
        </authorList>
    </citation>
    <scope>NUCLEOTIDE SEQUENCE [LARGE SCALE GENOMIC DNA]</scope>
    <source>
        <strain evidence="12">AR-01</strain>
    </source>
</reference>
<dbReference type="PRINTS" id="PR00099">
    <property type="entry name" value="CPSGATASE"/>
</dbReference>
<dbReference type="PROSITE" id="PS51273">
    <property type="entry name" value="GATASE_TYPE_1"/>
    <property type="match status" value="1"/>
</dbReference>
<evidence type="ECO:0000256" key="7">
    <source>
        <dbReference type="ARBA" id="ARBA00022741"/>
    </source>
</evidence>
<evidence type="ECO:0000256" key="1">
    <source>
        <dbReference type="ARBA" id="ARBA00005077"/>
    </source>
</evidence>
<dbReference type="EC" id="6.3.5.5" evidence="3"/>